<dbReference type="Gene3D" id="2.60.120.620">
    <property type="entry name" value="q2cbj1_9rhob like domain"/>
    <property type="match status" value="1"/>
</dbReference>
<dbReference type="SUPFAM" id="SSF51197">
    <property type="entry name" value="Clavaminate synthase-like"/>
    <property type="match status" value="1"/>
</dbReference>
<evidence type="ECO:0000256" key="1">
    <source>
        <dbReference type="ARBA" id="ARBA00005215"/>
    </source>
</evidence>
<sequence>MAIRKFDDQDLALEVNHRKYEVGNGTSLWNHLGVRANALKFTMNSDRTLSPYGRHLVLGAKQGTAEIVLVKRGDPLQLVCETEEEMRANLEALKAQQQAAADAKMALQKEALRRCDAELQRRLKEDGFVHIPGAVPLEVVQAAKKEINRAVGASSKSADAFKGKEFPKKTEITDLINCSMVPVILEKLLGAAAHKYHAGAGQIALRFPGDFCRADTCEADFAQFENVRRGWHIDGLPNNSIPGITDHFGKIANFDALVGVLLSDSDVHEKMSGELCCYPGSHLILAEYFKKEGLEGVTTRGMDALPTGPKTDELFKRQVVHCTGKAGDVYIANYMTAHLVAPNTSSDIRYACYFRFKGPGFNDDLHQPASMLDPLLHWHLKSVSEGTNSAEGSKPKLRTMKTMEEAEANLLLEETLGADSLQGFGWIALLATRYSADAGVHHGELVVEMAEVAGVFYLGQWAFVGGRGDSAKITRTLRRGGGESVPTGLVWPSPEAEEKLREVDGIKLYPTHAWKDDMNPILDSSVKLEDKPVIVGVAADSGCGKSTFLRRILGALGTEVQPGHTAIGEMMTVICLDDYHTNDRAGRKATGLTALDARENDFDLMGVQIEALKKGKAVYKPIYNHDTGNKDPPELIEPNKVMVFEGLHPIYDEKARAQLDLAIYIDIVNDVKFAWKVQRDVAERGWTEEQVREDIEKRLPDFSKYVDPQKANADVVLRYEPSDQGLPFLKVKLIQKKDGKFPMITLKKDLELTGSKPGATLKMYDDDWFGNAVTVVEMDGEIDMDNMEEQLKEIESNMEGLGAKSASELTEAMVGLKSSPGSQNGTGLLQTVIAMKVREIYEKITGK</sequence>
<evidence type="ECO:0000256" key="3">
    <source>
        <dbReference type="ARBA" id="ARBA00022531"/>
    </source>
</evidence>
<feature type="domain" description="Phosphoribulokinase/uridine kinase" evidence="12">
    <location>
        <begin position="534"/>
        <end position="719"/>
    </location>
</feature>
<comment type="catalytic activity">
    <reaction evidence="9 10">
        <text>D-ribulose 5-phosphate + ATP = D-ribulose 1,5-bisphosphate + ADP + H(+)</text>
        <dbReference type="Rhea" id="RHEA:19365"/>
        <dbReference type="ChEBI" id="CHEBI:15378"/>
        <dbReference type="ChEBI" id="CHEBI:30616"/>
        <dbReference type="ChEBI" id="CHEBI:57870"/>
        <dbReference type="ChEBI" id="CHEBI:58121"/>
        <dbReference type="ChEBI" id="CHEBI:456216"/>
        <dbReference type="EC" id="2.7.1.19"/>
    </reaction>
</comment>
<evidence type="ECO:0000256" key="6">
    <source>
        <dbReference type="ARBA" id="ARBA00022741"/>
    </source>
</evidence>
<comment type="similarity">
    <text evidence="2 10">Belongs to the phosphoribulokinase family.</text>
</comment>
<feature type="non-terminal residue" evidence="13">
    <location>
        <position position="847"/>
    </location>
</feature>
<keyword evidence="6" id="KW-0547">Nucleotide-binding</keyword>
<dbReference type="PROSITE" id="PS00567">
    <property type="entry name" value="PHOSPHORIBULOKINASE"/>
    <property type="match status" value="1"/>
</dbReference>
<dbReference type="Proteomes" id="UP001642464">
    <property type="component" value="Unassembled WGS sequence"/>
</dbReference>
<dbReference type="InterPro" id="IPR027417">
    <property type="entry name" value="P-loop_NTPase"/>
</dbReference>
<organism evidence="13 14">
    <name type="scientific">Durusdinium trenchii</name>
    <dbReference type="NCBI Taxonomy" id="1381693"/>
    <lineage>
        <taxon>Eukaryota</taxon>
        <taxon>Sar</taxon>
        <taxon>Alveolata</taxon>
        <taxon>Dinophyceae</taxon>
        <taxon>Suessiales</taxon>
        <taxon>Symbiodiniaceae</taxon>
        <taxon>Durusdinium</taxon>
    </lineage>
</organism>
<reference evidence="13 14" key="1">
    <citation type="submission" date="2024-02" db="EMBL/GenBank/DDBJ databases">
        <authorList>
            <person name="Chen Y."/>
            <person name="Shah S."/>
            <person name="Dougan E. K."/>
            <person name="Thang M."/>
            <person name="Chan C."/>
        </authorList>
    </citation>
    <scope>NUCLEOTIDE SEQUENCE [LARGE SCALE GENOMIC DNA]</scope>
</reference>
<dbReference type="EMBL" id="CAXAMM010038469">
    <property type="protein sequence ID" value="CAK9078599.1"/>
    <property type="molecule type" value="Genomic_DNA"/>
</dbReference>
<accession>A0ABP0PRT8</accession>
<evidence type="ECO:0000256" key="8">
    <source>
        <dbReference type="ARBA" id="ARBA00022840"/>
    </source>
</evidence>
<dbReference type="NCBIfam" id="NF005655">
    <property type="entry name" value="PRK07429.1"/>
    <property type="match status" value="1"/>
</dbReference>
<dbReference type="PRINTS" id="PR00478">
    <property type="entry name" value="PHRIBLKINASE"/>
</dbReference>
<keyword evidence="8" id="KW-0067">ATP-binding</keyword>
<evidence type="ECO:0000313" key="13">
    <source>
        <dbReference type="EMBL" id="CAK9078599.1"/>
    </source>
</evidence>
<keyword evidence="4" id="KW-0113">Calvin cycle</keyword>
<evidence type="ECO:0000259" key="12">
    <source>
        <dbReference type="Pfam" id="PF00485"/>
    </source>
</evidence>
<dbReference type="EC" id="2.7.1.19" evidence="10"/>
<dbReference type="SUPFAM" id="SSF52540">
    <property type="entry name" value="P-loop containing nucleoside triphosphate hydrolases"/>
    <property type="match status" value="1"/>
</dbReference>
<proteinExistence type="inferred from homology"/>
<keyword evidence="7" id="KW-0418">Kinase</keyword>
<feature type="coiled-coil region" evidence="11">
    <location>
        <begin position="76"/>
        <end position="110"/>
    </location>
</feature>
<evidence type="ECO:0000256" key="11">
    <source>
        <dbReference type="SAM" id="Coils"/>
    </source>
</evidence>
<dbReference type="InterPro" id="IPR006083">
    <property type="entry name" value="PRK/URK"/>
</dbReference>
<keyword evidence="5" id="KW-0808">Transferase</keyword>
<comment type="caution">
    <text evidence="13">The sequence shown here is derived from an EMBL/GenBank/DDBJ whole genome shotgun (WGS) entry which is preliminary data.</text>
</comment>
<evidence type="ECO:0000256" key="2">
    <source>
        <dbReference type="ARBA" id="ARBA00009719"/>
    </source>
</evidence>
<dbReference type="InterPro" id="IPR006082">
    <property type="entry name" value="PRK"/>
</dbReference>
<evidence type="ECO:0000313" key="14">
    <source>
        <dbReference type="Proteomes" id="UP001642464"/>
    </source>
</evidence>
<dbReference type="PANTHER" id="PTHR10285">
    <property type="entry name" value="URIDINE KINASE"/>
    <property type="match status" value="1"/>
</dbReference>
<name>A0ABP0PRT8_9DINO</name>
<dbReference type="Gene3D" id="3.40.50.300">
    <property type="entry name" value="P-loop containing nucleotide triphosphate hydrolases"/>
    <property type="match status" value="1"/>
</dbReference>
<keyword evidence="3" id="KW-0602">Photosynthesis</keyword>
<protein>
    <recommendedName>
        <fullName evidence="10">Phosphoribulokinase</fullName>
        <ecNumber evidence="10">2.7.1.19</ecNumber>
    </recommendedName>
</protein>
<feature type="coiled-coil region" evidence="11">
    <location>
        <begin position="777"/>
        <end position="804"/>
    </location>
</feature>
<evidence type="ECO:0000256" key="7">
    <source>
        <dbReference type="ARBA" id="ARBA00022777"/>
    </source>
</evidence>
<comment type="pathway">
    <text evidence="1">Carbohydrate biosynthesis; Calvin cycle.</text>
</comment>
<evidence type="ECO:0000256" key="9">
    <source>
        <dbReference type="ARBA" id="ARBA00047663"/>
    </source>
</evidence>
<keyword evidence="11" id="KW-0175">Coiled coil</keyword>
<evidence type="ECO:0000256" key="5">
    <source>
        <dbReference type="ARBA" id="ARBA00022679"/>
    </source>
</evidence>
<keyword evidence="14" id="KW-1185">Reference proteome</keyword>
<gene>
    <name evidence="13" type="ORF">SCF082_LOCUS37565</name>
</gene>
<dbReference type="Pfam" id="PF00485">
    <property type="entry name" value="PRK"/>
    <property type="match status" value="1"/>
</dbReference>
<evidence type="ECO:0000256" key="4">
    <source>
        <dbReference type="ARBA" id="ARBA00022567"/>
    </source>
</evidence>
<evidence type="ECO:0000256" key="10">
    <source>
        <dbReference type="RuleBase" id="RU004082"/>
    </source>
</evidence>